<dbReference type="SUPFAM" id="SSF109604">
    <property type="entry name" value="HD-domain/PDEase-like"/>
    <property type="match status" value="1"/>
</dbReference>
<dbReference type="InterPro" id="IPR052340">
    <property type="entry name" value="RNase_Y/CdgJ"/>
</dbReference>
<dbReference type="EMBL" id="DNAA01000096">
    <property type="protein sequence ID" value="HBA08801.1"/>
    <property type="molecule type" value="Genomic_DNA"/>
</dbReference>
<name>A0A351R9T0_9PROT</name>
<dbReference type="PANTHER" id="PTHR33525">
    <property type="match status" value="1"/>
</dbReference>
<dbReference type="PANTHER" id="PTHR33525:SF4">
    <property type="entry name" value="CYCLIC DI-GMP PHOSPHODIESTERASE CDGJ"/>
    <property type="match status" value="1"/>
</dbReference>
<dbReference type="STRING" id="1132855.GCA_000384255_01039"/>
<evidence type="ECO:0000313" key="2">
    <source>
        <dbReference type="EMBL" id="HBA08801.1"/>
    </source>
</evidence>
<feature type="domain" description="HDOD" evidence="1">
    <location>
        <begin position="258"/>
        <end position="448"/>
    </location>
</feature>
<sequence length="465" mass="51977">MMSSLFKFLTGRKNQITPDSKKRESAVDKANFAELNKLSPIKNVGISQLSVQENIATPSFVCREAVLNKDQKVVGHSFTLTRSVNELVRKSSELVRNLYDDVLLGSILRMDIKRLLGSRLAFIPILPSSLKRAPIEKLPTEGVILVLTSLEELTQNSSEYLTRLITLKNAGFRFGLQGNLKLPDLQPFLELAEFVLIDIGANDLPTINSLIDEVNKQVMNKNWVAINVKLLDEFHVCTKLPFSYFQGAFITNREAWEAPALDAGRIKILNLLNLLRQDAENTELVQIFKQDPALSFKILRYINSAGFGLAGKINSIDQALLILGRQSLYRWLTLLLFTSGNSNPLDLALMENALVRARFTELCAADSLSKNEQDELFITGIFSLLDVLLRLPMDKVLEQMNLPPLVVEALLHNNGKYAPYLGLAIACEAFDQDQIVNLSCRVGLSLTQVTICQTEALIWAEMANQ</sequence>
<proteinExistence type="predicted"/>
<reference evidence="2 3" key="1">
    <citation type="journal article" date="2018" name="Nat. Biotechnol.">
        <title>A standardized bacterial taxonomy based on genome phylogeny substantially revises the tree of life.</title>
        <authorList>
            <person name="Parks D.H."/>
            <person name="Chuvochina M."/>
            <person name="Waite D.W."/>
            <person name="Rinke C."/>
            <person name="Skarshewski A."/>
            <person name="Chaumeil P.A."/>
            <person name="Hugenholtz P."/>
        </authorList>
    </citation>
    <scope>NUCLEOTIDE SEQUENCE [LARGE SCALE GENOMIC DNA]</scope>
    <source>
        <strain evidence="2">UBA9958</strain>
    </source>
</reference>
<protein>
    <submittedName>
        <fullName evidence="2">Signal transduction protein</fullName>
    </submittedName>
</protein>
<dbReference type="AlphaFoldDB" id="A0A351R9T0"/>
<dbReference type="Pfam" id="PF08668">
    <property type="entry name" value="HDOD"/>
    <property type="match status" value="1"/>
</dbReference>
<evidence type="ECO:0000313" key="3">
    <source>
        <dbReference type="Proteomes" id="UP000264313"/>
    </source>
</evidence>
<dbReference type="Proteomes" id="UP000264313">
    <property type="component" value="Unassembled WGS sequence"/>
</dbReference>
<evidence type="ECO:0000259" key="1">
    <source>
        <dbReference type="PROSITE" id="PS51833"/>
    </source>
</evidence>
<dbReference type="PROSITE" id="PS51833">
    <property type="entry name" value="HDOD"/>
    <property type="match status" value="1"/>
</dbReference>
<comment type="caution">
    <text evidence="2">The sequence shown here is derived from an EMBL/GenBank/DDBJ whole genome shotgun (WGS) entry which is preliminary data.</text>
</comment>
<accession>A0A351R9T0</accession>
<dbReference type="InterPro" id="IPR013976">
    <property type="entry name" value="HDOD"/>
</dbReference>
<gene>
    <name evidence="2" type="ORF">DCW48_03965</name>
</gene>
<organism evidence="2 3">
    <name type="scientific">Methylotenera mobilis</name>
    <dbReference type="NCBI Taxonomy" id="359408"/>
    <lineage>
        <taxon>Bacteria</taxon>
        <taxon>Pseudomonadati</taxon>
        <taxon>Pseudomonadota</taxon>
        <taxon>Betaproteobacteria</taxon>
        <taxon>Nitrosomonadales</taxon>
        <taxon>Methylophilaceae</taxon>
        <taxon>Methylotenera</taxon>
    </lineage>
</organism>
<dbReference type="Gene3D" id="1.10.3210.10">
    <property type="entry name" value="Hypothetical protein af1432"/>
    <property type="match status" value="1"/>
</dbReference>